<evidence type="ECO:0000313" key="3">
    <source>
        <dbReference type="Proteomes" id="UP000193467"/>
    </source>
</evidence>
<evidence type="ECO:0000313" key="2">
    <source>
        <dbReference type="EMBL" id="ORY92950.1"/>
    </source>
</evidence>
<proteinExistence type="predicted"/>
<accession>A0A1Y2G628</accession>
<feature type="transmembrane region" description="Helical" evidence="1">
    <location>
        <begin position="20"/>
        <end position="40"/>
    </location>
</feature>
<comment type="caution">
    <text evidence="2">The sequence shown here is derived from an EMBL/GenBank/DDBJ whole genome shotgun (WGS) entry which is preliminary data.</text>
</comment>
<organism evidence="2 3">
    <name type="scientific">Leucosporidium creatinivorum</name>
    <dbReference type="NCBI Taxonomy" id="106004"/>
    <lineage>
        <taxon>Eukaryota</taxon>
        <taxon>Fungi</taxon>
        <taxon>Dikarya</taxon>
        <taxon>Basidiomycota</taxon>
        <taxon>Pucciniomycotina</taxon>
        <taxon>Microbotryomycetes</taxon>
        <taxon>Leucosporidiales</taxon>
        <taxon>Leucosporidium</taxon>
    </lineage>
</organism>
<keyword evidence="1" id="KW-0472">Membrane</keyword>
<keyword evidence="1" id="KW-0812">Transmembrane</keyword>
<keyword evidence="1" id="KW-1133">Transmembrane helix</keyword>
<dbReference type="EMBL" id="MCGR01000001">
    <property type="protein sequence ID" value="ORY92950.1"/>
    <property type="molecule type" value="Genomic_DNA"/>
</dbReference>
<reference evidence="2 3" key="1">
    <citation type="submission" date="2016-07" db="EMBL/GenBank/DDBJ databases">
        <title>Pervasive Adenine N6-methylation of Active Genes in Fungi.</title>
        <authorList>
            <consortium name="DOE Joint Genome Institute"/>
            <person name="Mondo S.J."/>
            <person name="Dannebaum R.O."/>
            <person name="Kuo R.C."/>
            <person name="Labutti K."/>
            <person name="Haridas S."/>
            <person name="Kuo A."/>
            <person name="Salamov A."/>
            <person name="Ahrendt S.R."/>
            <person name="Lipzen A."/>
            <person name="Sullivan W."/>
            <person name="Andreopoulos W.B."/>
            <person name="Clum A."/>
            <person name="Lindquist E."/>
            <person name="Daum C."/>
            <person name="Ramamoorthy G.K."/>
            <person name="Gryganskyi A."/>
            <person name="Culley D."/>
            <person name="Magnuson J.K."/>
            <person name="James T.Y."/>
            <person name="O'Malley M.A."/>
            <person name="Stajich J.E."/>
            <person name="Spatafora J.W."/>
            <person name="Visel A."/>
            <person name="Grigoriev I.V."/>
        </authorList>
    </citation>
    <scope>NUCLEOTIDE SEQUENCE [LARGE SCALE GENOMIC DNA]</scope>
    <source>
        <strain evidence="2 3">62-1032</strain>
    </source>
</reference>
<feature type="transmembrane region" description="Helical" evidence="1">
    <location>
        <begin position="92"/>
        <end position="113"/>
    </location>
</feature>
<keyword evidence="3" id="KW-1185">Reference proteome</keyword>
<name>A0A1Y2G628_9BASI</name>
<dbReference type="InParanoid" id="A0A1Y2G628"/>
<dbReference type="Proteomes" id="UP000193467">
    <property type="component" value="Unassembled WGS sequence"/>
</dbReference>
<evidence type="ECO:0000256" key="1">
    <source>
        <dbReference type="SAM" id="Phobius"/>
    </source>
</evidence>
<dbReference type="AlphaFoldDB" id="A0A1Y2G628"/>
<gene>
    <name evidence="2" type="ORF">BCR35DRAFT_349249</name>
</gene>
<sequence>MSLVRWVTSLNWVDRNGLLLTILIVFKFSFVALVSLLTIWMHDYYSLAIPGLRELLFLNLYPALWSSTTAYTRQCAKTTFMMSTSFGTSAPITIVVTLLLYALCSMIASWVYLTWRSWRWRRAVEKHGLTKKQAHELQPFIPILTSLAAISTSIEKRSVDFPSLERQRDEAYQSLSASSSTIQDIELYATYTNSLRCLSLEHLRPILNVLTYLSHLSSRPRLLSRFDQLSQTRTIQELQSIPPIIQSDLLTLLREKELNRSLDTSTSPSSLLAALAHQYTTHLILLTGIFLQPDLLSSFAISQLKPLIPLAPPVAKGIAEDEEARRRRRRWGWKRFTRAIEKARAVDWEERELGKLEGRFEEAVIDLALVRREGRERRREERRKGRT</sequence>
<protein>
    <submittedName>
        <fullName evidence="2">Uncharacterized protein</fullName>
    </submittedName>
</protein>